<dbReference type="InterPro" id="IPR029063">
    <property type="entry name" value="SAM-dependent_MTases_sf"/>
</dbReference>
<protein>
    <recommendedName>
        <fullName evidence="8">O-methyltransferase domain-containing protein</fullName>
    </recommendedName>
</protein>
<feature type="domain" description="O-methyltransferase C-terminal" evidence="4">
    <location>
        <begin position="249"/>
        <end position="390"/>
    </location>
</feature>
<dbReference type="SUPFAM" id="SSF46785">
    <property type="entry name" value="Winged helix' DNA-binding domain"/>
    <property type="match status" value="1"/>
</dbReference>
<dbReference type="PANTHER" id="PTHR43712:SF1">
    <property type="entry name" value="HYPOTHETICAL O-METHYLTRANSFERASE (EUROFUNG)-RELATED"/>
    <property type="match status" value="1"/>
</dbReference>
<proteinExistence type="predicted"/>
<sequence>MASTSSLPKAANTHLQDSIAADSILESLESLAAGNIPISLRNDEEKRLRFLEAARTASLKLEQPWDTMQRLIFCALPPNIAQVGIDLGLWRLLSERGGTAISASELAAKLGVEKPLLVRVLRYAATQWMVEQVDIDTYRATDITHYLSMSGLESVIFHVTERNIAVYNAIPKWMSENSYKQPQDNKNLPFQLSKNTNLHFFEWLSQRPRHQQAFNEYMSFQRVGQKSWLDVFPLKKYVYKSNAEDKHRTLFVDVGGGYGHQCRETLKRFPWLQGRVVLQDTHEAAIDSAMAIEGLKVVHHDFTKPQPVKGACVYYLRNILHDWPDQACYNILSQIKEVLAPDSVILLDELIIHDEGAHWYGASFDLLMMANYGARERSLNEWDRLLETVGLERKTFVPYSMHGDGIQVVGVRGTIHENL</sequence>
<dbReference type="EMBL" id="WNKQ01000001">
    <property type="protein sequence ID" value="KAF5854326.1"/>
    <property type="molecule type" value="Genomic_DNA"/>
</dbReference>
<dbReference type="InterPro" id="IPR016461">
    <property type="entry name" value="COMT-like"/>
</dbReference>
<dbReference type="GO" id="GO:0008171">
    <property type="term" value="F:O-methyltransferase activity"/>
    <property type="evidence" value="ECO:0007669"/>
    <property type="project" value="InterPro"/>
</dbReference>
<dbReference type="AlphaFoldDB" id="A0A8H6DZP6"/>
<dbReference type="Proteomes" id="UP000624244">
    <property type="component" value="Unassembled WGS sequence"/>
</dbReference>
<dbReference type="InterPro" id="IPR012967">
    <property type="entry name" value="COMT_dimerisation"/>
</dbReference>
<organism evidence="6 7">
    <name type="scientific">Cochliobolus sativus</name>
    <name type="common">Common root rot and spot blotch fungus</name>
    <name type="synonym">Bipolaris sorokiniana</name>
    <dbReference type="NCBI Taxonomy" id="45130"/>
    <lineage>
        <taxon>Eukaryota</taxon>
        <taxon>Fungi</taxon>
        <taxon>Dikarya</taxon>
        <taxon>Ascomycota</taxon>
        <taxon>Pezizomycotina</taxon>
        <taxon>Dothideomycetes</taxon>
        <taxon>Pleosporomycetidae</taxon>
        <taxon>Pleosporales</taxon>
        <taxon>Pleosporineae</taxon>
        <taxon>Pleosporaceae</taxon>
        <taxon>Bipolaris</taxon>
    </lineage>
</organism>
<evidence type="ECO:0000313" key="7">
    <source>
        <dbReference type="Proteomes" id="UP000624244"/>
    </source>
</evidence>
<evidence type="ECO:0000256" key="2">
    <source>
        <dbReference type="ARBA" id="ARBA00022679"/>
    </source>
</evidence>
<keyword evidence="1" id="KW-0489">Methyltransferase</keyword>
<evidence type="ECO:0008006" key="8">
    <source>
        <dbReference type="Google" id="ProtNLM"/>
    </source>
</evidence>
<dbReference type="PANTHER" id="PTHR43712">
    <property type="entry name" value="PUTATIVE (AFU_ORTHOLOGUE AFUA_4G14580)-RELATED"/>
    <property type="match status" value="1"/>
</dbReference>
<comment type="caution">
    <text evidence="6">The sequence shown here is derived from an EMBL/GenBank/DDBJ whole genome shotgun (WGS) entry which is preliminary data.</text>
</comment>
<dbReference type="InterPro" id="IPR036388">
    <property type="entry name" value="WH-like_DNA-bd_sf"/>
</dbReference>
<reference evidence="6" key="1">
    <citation type="submission" date="2019-11" db="EMBL/GenBank/DDBJ databases">
        <title>Bipolaris sorokiniana Genome sequencing.</title>
        <authorList>
            <person name="Wang H."/>
        </authorList>
    </citation>
    <scope>NUCLEOTIDE SEQUENCE</scope>
</reference>
<dbReference type="Pfam" id="PF00891">
    <property type="entry name" value="Methyltransf_2"/>
    <property type="match status" value="1"/>
</dbReference>
<dbReference type="PROSITE" id="PS51683">
    <property type="entry name" value="SAM_OMT_II"/>
    <property type="match status" value="1"/>
</dbReference>
<evidence type="ECO:0000259" key="5">
    <source>
        <dbReference type="Pfam" id="PF08100"/>
    </source>
</evidence>
<dbReference type="Gene3D" id="1.10.10.10">
    <property type="entry name" value="Winged helix-like DNA-binding domain superfamily/Winged helix DNA-binding domain"/>
    <property type="match status" value="1"/>
</dbReference>
<feature type="domain" description="O-methyltransferase dimerisation" evidence="5">
    <location>
        <begin position="72"/>
        <end position="146"/>
    </location>
</feature>
<dbReference type="GO" id="GO:0032259">
    <property type="term" value="P:methylation"/>
    <property type="evidence" value="ECO:0007669"/>
    <property type="project" value="UniProtKB-KW"/>
</dbReference>
<keyword evidence="3" id="KW-0949">S-adenosyl-L-methionine</keyword>
<dbReference type="InterPro" id="IPR036390">
    <property type="entry name" value="WH_DNA-bd_sf"/>
</dbReference>
<dbReference type="InterPro" id="IPR001077">
    <property type="entry name" value="COMT_C"/>
</dbReference>
<evidence type="ECO:0000256" key="1">
    <source>
        <dbReference type="ARBA" id="ARBA00022603"/>
    </source>
</evidence>
<dbReference type="Pfam" id="PF08100">
    <property type="entry name" value="Dimerisation"/>
    <property type="match status" value="1"/>
</dbReference>
<dbReference type="Gene3D" id="3.40.50.150">
    <property type="entry name" value="Vaccinia Virus protein VP39"/>
    <property type="match status" value="1"/>
</dbReference>
<gene>
    <name evidence="6" type="ORF">GGP41_007079</name>
</gene>
<evidence type="ECO:0000256" key="3">
    <source>
        <dbReference type="ARBA" id="ARBA00022691"/>
    </source>
</evidence>
<accession>A0A8H6DZP6</accession>
<evidence type="ECO:0000259" key="4">
    <source>
        <dbReference type="Pfam" id="PF00891"/>
    </source>
</evidence>
<keyword evidence="2" id="KW-0808">Transferase</keyword>
<dbReference type="SUPFAM" id="SSF53335">
    <property type="entry name" value="S-adenosyl-L-methionine-dependent methyltransferases"/>
    <property type="match status" value="1"/>
</dbReference>
<name>A0A8H6DZP6_COCSA</name>
<evidence type="ECO:0000313" key="6">
    <source>
        <dbReference type="EMBL" id="KAF5854326.1"/>
    </source>
</evidence>